<dbReference type="SUPFAM" id="SSF50156">
    <property type="entry name" value="PDZ domain-like"/>
    <property type="match status" value="1"/>
</dbReference>
<dbReference type="Gene3D" id="2.30.42.10">
    <property type="match status" value="2"/>
</dbReference>
<dbReference type="PROSITE" id="PS50106">
    <property type="entry name" value="PDZ"/>
    <property type="match status" value="1"/>
</dbReference>
<reference evidence="7 8" key="1">
    <citation type="journal article" date="2010" name="Nat. Commun.">
        <title>The complete sequence of the smallest known nuclear genome from the microsporidian Encephalitozoon intestinalis.</title>
        <authorList>
            <person name="Corradi N."/>
            <person name="Pombert J.-F."/>
            <person name="Farinelli L."/>
            <person name="Didier E.S."/>
            <person name="Keeling P.J."/>
        </authorList>
    </citation>
    <scope>NUCLEOTIDE SEQUENCE [LARGE SCALE GENOMIC DNA]</scope>
    <source>
        <strain evidence="7 8">ATCC 50506</strain>
    </source>
</reference>
<keyword evidence="8" id="KW-1185">Reference proteome</keyword>
<evidence type="ECO:0000256" key="4">
    <source>
        <dbReference type="ARBA" id="ARBA00023136"/>
    </source>
</evidence>
<dbReference type="PANTHER" id="PTHR12893">
    <property type="entry name" value="GOLGI REASSEMBLY STACKING PROTEIN GRASP"/>
    <property type="match status" value="1"/>
</dbReference>
<dbReference type="GO" id="GO:0007030">
    <property type="term" value="P:Golgi organization"/>
    <property type="evidence" value="ECO:0007669"/>
    <property type="project" value="TreeGrafter"/>
</dbReference>
<dbReference type="InterPro" id="IPR001478">
    <property type="entry name" value="PDZ"/>
</dbReference>
<dbReference type="GeneID" id="9698568"/>
<proteinExistence type="predicted"/>
<dbReference type="Proteomes" id="UP000002313">
    <property type="component" value="Chromosome I"/>
</dbReference>
<gene>
    <name evidence="7" type="ORF">Eint_010400</name>
</gene>
<comment type="subcellular location">
    <subcellularLocation>
        <location evidence="1">Golgi apparatus membrane</location>
    </subcellularLocation>
</comment>
<feature type="region of interest" description="Disordered" evidence="5">
    <location>
        <begin position="507"/>
        <end position="537"/>
    </location>
</feature>
<dbReference type="HOGENOM" id="CLU_502495_0_0_1"/>
<protein>
    <submittedName>
        <fullName evidence="7">Peripheral Golgi membrane protein</fullName>
    </submittedName>
</protein>
<feature type="compositionally biased region" description="Basic and acidic residues" evidence="5">
    <location>
        <begin position="349"/>
        <end position="380"/>
    </location>
</feature>
<sequence>MGSCLSTIKSLQILKVSEGSVSHKNGILPFIHSIVGFNGKAIESKDDALIMNKEWERKALQLELIDMRTMETSVLEIPKKDKTRLGISVKFHQNIASLLSMEVLRVNSGSPAEKAGMVVGDYILGIENIYSKDEDDLLRFLELNRRRTVPLFVYNNDLEYVRVVYLQVGMDILLGCQVGIGELYKVPFNPRRSMVEFNSEITKNDVKRLRRKLRGKDIISSRLRDVVSGNEIFSESVSSTYVWDAQEKTPSYDFMSSDKKKGLSERVSSGIVRDSQALDIPFLDMEDANEIPVILPESLTYEVPIDRQRRVDKEESKKSKSILSILEHENDDNFDFEGSLSLVRSNGARKKEREKEEAGKREEPKERAENMPQEGERNDEVSEAFFLPIEKGDSQKDEFDARNFLSSLSLSFYGTDNGYDSGSSQKTVVSSSQEGDNKCPLCFECHQEEHTVFGSEVSGVSNLETSYDAEDNEEREEFSEISPDVFNSHPRVDKVYTSLDQFRVMEGLESNGPYSEEDSRESANVGSPPYSDPGSIL</sequence>
<organism evidence="7 8">
    <name type="scientific">Encephalitozoon intestinalis (strain ATCC 50506)</name>
    <name type="common">Microsporidian parasite</name>
    <name type="synonym">Septata intestinalis</name>
    <dbReference type="NCBI Taxonomy" id="876142"/>
    <lineage>
        <taxon>Eukaryota</taxon>
        <taxon>Fungi</taxon>
        <taxon>Fungi incertae sedis</taxon>
        <taxon>Microsporidia</taxon>
        <taxon>Unikaryonidae</taxon>
        <taxon>Encephalitozoon</taxon>
    </lineage>
</organism>
<evidence type="ECO:0000256" key="3">
    <source>
        <dbReference type="ARBA" id="ARBA00023034"/>
    </source>
</evidence>
<evidence type="ECO:0000256" key="2">
    <source>
        <dbReference type="ARBA" id="ARBA00022737"/>
    </source>
</evidence>
<evidence type="ECO:0000313" key="7">
    <source>
        <dbReference type="EMBL" id="ADM10903.1"/>
    </source>
</evidence>
<evidence type="ECO:0000313" key="8">
    <source>
        <dbReference type="Proteomes" id="UP000002313"/>
    </source>
</evidence>
<dbReference type="EMBL" id="CP001942">
    <property type="protein sequence ID" value="ADM10903.1"/>
    <property type="molecule type" value="Genomic_DNA"/>
</dbReference>
<evidence type="ECO:0000256" key="1">
    <source>
        <dbReference type="ARBA" id="ARBA00004394"/>
    </source>
</evidence>
<dbReference type="PANTHER" id="PTHR12893:SF0">
    <property type="entry name" value="GRASP65"/>
    <property type="match status" value="1"/>
</dbReference>
<feature type="domain" description="PDZ" evidence="6">
    <location>
        <begin position="74"/>
        <end position="142"/>
    </location>
</feature>
<dbReference type="AlphaFoldDB" id="E0S5B8"/>
<dbReference type="InterPro" id="IPR024958">
    <property type="entry name" value="GRASP_PDZ"/>
</dbReference>
<dbReference type="OrthoDB" id="3318at2759"/>
<feature type="region of interest" description="Disordered" evidence="5">
    <location>
        <begin position="345"/>
        <end position="381"/>
    </location>
</feature>
<keyword evidence="3" id="KW-0333">Golgi apparatus</keyword>
<evidence type="ECO:0000259" key="6">
    <source>
        <dbReference type="PROSITE" id="PS50106"/>
    </source>
</evidence>
<name>E0S5B8_ENCIT</name>
<feature type="compositionally biased region" description="Acidic residues" evidence="5">
    <location>
        <begin position="467"/>
        <end position="479"/>
    </location>
</feature>
<dbReference type="GO" id="GO:0000139">
    <property type="term" value="C:Golgi membrane"/>
    <property type="evidence" value="ECO:0007669"/>
    <property type="project" value="UniProtKB-SubCell"/>
</dbReference>
<evidence type="ECO:0000256" key="5">
    <source>
        <dbReference type="SAM" id="MobiDB-lite"/>
    </source>
</evidence>
<dbReference type="InterPro" id="IPR007583">
    <property type="entry name" value="GRASP55_65"/>
</dbReference>
<dbReference type="KEGG" id="ein:Eint_010400"/>
<dbReference type="InterPro" id="IPR036034">
    <property type="entry name" value="PDZ_sf"/>
</dbReference>
<dbReference type="RefSeq" id="XP_003072263.1">
    <property type="nucleotide sequence ID" value="XM_003072217.1"/>
</dbReference>
<dbReference type="Pfam" id="PF04495">
    <property type="entry name" value="GRASP55_65"/>
    <property type="match status" value="1"/>
</dbReference>
<dbReference type="VEuPathDB" id="MicrosporidiaDB:Eint_010400"/>
<keyword evidence="2" id="KW-0677">Repeat</keyword>
<keyword evidence="4" id="KW-0472">Membrane</keyword>
<reference evidence="7 8" key="2">
    <citation type="journal article" date="2012" name="Proc. Natl. Acad. Sci. U.S.A.">
        <title>Gain and loss of multiple functionally related, horizontally transferred genes in the reduced genomes of two microsporidian parasites.</title>
        <authorList>
            <person name="Pombert J.-F."/>
            <person name="Selman M."/>
            <person name="Burki F."/>
            <person name="Bardell F.T."/>
            <person name="Farinelli L."/>
            <person name="Solter L.F."/>
            <person name="Whitman D.W."/>
            <person name="Weiss L.M."/>
            <person name="Corradi N."/>
            <person name="Keeling P.J."/>
        </authorList>
    </citation>
    <scope>NUCLEOTIDE SEQUENCE [LARGE SCALE GENOMIC DNA]</scope>
    <source>
        <strain evidence="7 8">ATCC 50506</strain>
    </source>
</reference>
<accession>E0S5B8</accession>
<feature type="region of interest" description="Disordered" evidence="5">
    <location>
        <begin position="466"/>
        <end position="485"/>
    </location>
</feature>